<keyword evidence="3" id="KW-1185">Reference proteome</keyword>
<organism evidence="2 3">
    <name type="scientific">Agrocybe pediades</name>
    <dbReference type="NCBI Taxonomy" id="84607"/>
    <lineage>
        <taxon>Eukaryota</taxon>
        <taxon>Fungi</taxon>
        <taxon>Dikarya</taxon>
        <taxon>Basidiomycota</taxon>
        <taxon>Agaricomycotina</taxon>
        <taxon>Agaricomycetes</taxon>
        <taxon>Agaricomycetidae</taxon>
        <taxon>Agaricales</taxon>
        <taxon>Agaricineae</taxon>
        <taxon>Strophariaceae</taxon>
        <taxon>Agrocybe</taxon>
    </lineage>
</organism>
<comment type="caution">
    <text evidence="2">The sequence shown here is derived from an EMBL/GenBank/DDBJ whole genome shotgun (WGS) entry which is preliminary data.</text>
</comment>
<sequence>MIIMASTVEEKKQQYSRQLAAYTLRQWNAVRQETAALKKEKQATSNRHEDRENDREEDGQRTPGRQKGSVRKDLQVKDFGSHRSPKTPS</sequence>
<evidence type="ECO:0000313" key="3">
    <source>
        <dbReference type="Proteomes" id="UP000521872"/>
    </source>
</evidence>
<dbReference type="Proteomes" id="UP000521872">
    <property type="component" value="Unassembled WGS sequence"/>
</dbReference>
<feature type="compositionally biased region" description="Basic and acidic residues" evidence="1">
    <location>
        <begin position="36"/>
        <end position="60"/>
    </location>
</feature>
<gene>
    <name evidence="2" type="ORF">D9613_001645</name>
</gene>
<accession>A0A8H4R7K2</accession>
<name>A0A8H4R7K2_9AGAR</name>
<feature type="region of interest" description="Disordered" evidence="1">
    <location>
        <begin position="35"/>
        <end position="89"/>
    </location>
</feature>
<dbReference type="AlphaFoldDB" id="A0A8H4R7K2"/>
<reference evidence="2 3" key="1">
    <citation type="submission" date="2019-12" db="EMBL/GenBank/DDBJ databases">
        <authorList>
            <person name="Floudas D."/>
            <person name="Bentzer J."/>
            <person name="Ahren D."/>
            <person name="Johansson T."/>
            <person name="Persson P."/>
            <person name="Tunlid A."/>
        </authorList>
    </citation>
    <scope>NUCLEOTIDE SEQUENCE [LARGE SCALE GENOMIC DNA]</scope>
    <source>
        <strain evidence="2 3">CBS 102.39</strain>
    </source>
</reference>
<proteinExistence type="predicted"/>
<protein>
    <submittedName>
        <fullName evidence="2">Uncharacterized protein</fullName>
    </submittedName>
</protein>
<dbReference type="OrthoDB" id="3262732at2759"/>
<dbReference type="EMBL" id="JAACJL010000001">
    <property type="protein sequence ID" value="KAF4623724.1"/>
    <property type="molecule type" value="Genomic_DNA"/>
</dbReference>
<evidence type="ECO:0000256" key="1">
    <source>
        <dbReference type="SAM" id="MobiDB-lite"/>
    </source>
</evidence>
<evidence type="ECO:0000313" key="2">
    <source>
        <dbReference type="EMBL" id="KAF4623724.1"/>
    </source>
</evidence>
<feature type="compositionally biased region" description="Basic and acidic residues" evidence="1">
    <location>
        <begin position="70"/>
        <end position="81"/>
    </location>
</feature>